<protein>
    <submittedName>
        <fullName evidence="1">Uncharacterized protein</fullName>
    </submittedName>
</protein>
<dbReference type="EMBL" id="JBJQND010000010">
    <property type="protein sequence ID" value="KAL3863499.1"/>
    <property type="molecule type" value="Genomic_DNA"/>
</dbReference>
<feature type="non-terminal residue" evidence="1">
    <location>
        <position position="1"/>
    </location>
</feature>
<keyword evidence="2" id="KW-1185">Reference proteome</keyword>
<evidence type="ECO:0000313" key="2">
    <source>
        <dbReference type="Proteomes" id="UP001634394"/>
    </source>
</evidence>
<reference evidence="1 2" key="1">
    <citation type="submission" date="2024-11" db="EMBL/GenBank/DDBJ databases">
        <title>Chromosome-level genome assembly of the freshwater bivalve Anodonta woodiana.</title>
        <authorList>
            <person name="Chen X."/>
        </authorList>
    </citation>
    <scope>NUCLEOTIDE SEQUENCE [LARGE SCALE GENOMIC DNA]</scope>
    <source>
        <strain evidence="1">MN2024</strain>
        <tissue evidence="1">Gills</tissue>
    </source>
</reference>
<evidence type="ECO:0000313" key="1">
    <source>
        <dbReference type="EMBL" id="KAL3863499.1"/>
    </source>
</evidence>
<comment type="caution">
    <text evidence="1">The sequence shown here is derived from an EMBL/GenBank/DDBJ whole genome shotgun (WGS) entry which is preliminary data.</text>
</comment>
<accession>A0ABD3VPK1</accession>
<dbReference type="AlphaFoldDB" id="A0ABD3VPK1"/>
<sequence>LEIVDQLESLCDKDTLVALSVMICPIKTQSESMPIILNPTTTDQRTGSMQWSSGMAVSTSWGEFC</sequence>
<name>A0ABD3VPK1_SINWO</name>
<organism evidence="1 2">
    <name type="scientific">Sinanodonta woodiana</name>
    <name type="common">Chinese pond mussel</name>
    <name type="synonym">Anodonta woodiana</name>
    <dbReference type="NCBI Taxonomy" id="1069815"/>
    <lineage>
        <taxon>Eukaryota</taxon>
        <taxon>Metazoa</taxon>
        <taxon>Spiralia</taxon>
        <taxon>Lophotrochozoa</taxon>
        <taxon>Mollusca</taxon>
        <taxon>Bivalvia</taxon>
        <taxon>Autobranchia</taxon>
        <taxon>Heteroconchia</taxon>
        <taxon>Palaeoheterodonta</taxon>
        <taxon>Unionida</taxon>
        <taxon>Unionoidea</taxon>
        <taxon>Unionidae</taxon>
        <taxon>Unioninae</taxon>
        <taxon>Sinanodonta</taxon>
    </lineage>
</organism>
<feature type="non-terminal residue" evidence="1">
    <location>
        <position position="65"/>
    </location>
</feature>
<dbReference type="Proteomes" id="UP001634394">
    <property type="component" value="Unassembled WGS sequence"/>
</dbReference>
<gene>
    <name evidence="1" type="ORF">ACJMK2_005253</name>
</gene>
<proteinExistence type="predicted"/>